<dbReference type="GO" id="GO:0005737">
    <property type="term" value="C:cytoplasm"/>
    <property type="evidence" value="ECO:0007669"/>
    <property type="project" value="TreeGrafter"/>
</dbReference>
<dbReference type="GeneID" id="87844244"/>
<comment type="caution">
    <text evidence="4">The sequence shown here is derived from an EMBL/GenBank/DDBJ whole genome shotgun (WGS) entry which is preliminary data.</text>
</comment>
<name>A0AAE0HP70_9PEZI</name>
<dbReference type="PIRSF" id="PIRSF007747">
    <property type="entry name" value="Ribosyl_Ptfrase"/>
    <property type="match status" value="1"/>
</dbReference>
<dbReference type="RefSeq" id="XP_062662815.1">
    <property type="nucleotide sequence ID" value="XM_062807296.1"/>
</dbReference>
<proteinExistence type="predicted"/>
<keyword evidence="5" id="KW-1185">Reference proteome</keyword>
<dbReference type="PANTHER" id="PTHR31811:SF0">
    <property type="entry name" value="TRNA A64-2'-O-RIBOSYLPHOSPHATE TRANSFERASE"/>
    <property type="match status" value="1"/>
</dbReference>
<evidence type="ECO:0000259" key="2">
    <source>
        <dbReference type="Pfam" id="PF04179"/>
    </source>
</evidence>
<feature type="domain" description="Rit1 N-terminal" evidence="3">
    <location>
        <begin position="28"/>
        <end position="311"/>
    </location>
</feature>
<feature type="compositionally biased region" description="Low complexity" evidence="1">
    <location>
        <begin position="148"/>
        <end position="168"/>
    </location>
</feature>
<reference evidence="4" key="1">
    <citation type="journal article" date="2023" name="Mol. Phylogenet. Evol.">
        <title>Genome-scale phylogeny and comparative genomics of the fungal order Sordariales.</title>
        <authorList>
            <person name="Hensen N."/>
            <person name="Bonometti L."/>
            <person name="Westerberg I."/>
            <person name="Brannstrom I.O."/>
            <person name="Guillou S."/>
            <person name="Cros-Aarteil S."/>
            <person name="Calhoun S."/>
            <person name="Haridas S."/>
            <person name="Kuo A."/>
            <person name="Mondo S."/>
            <person name="Pangilinan J."/>
            <person name="Riley R."/>
            <person name="LaButti K."/>
            <person name="Andreopoulos B."/>
            <person name="Lipzen A."/>
            <person name="Chen C."/>
            <person name="Yan M."/>
            <person name="Daum C."/>
            <person name="Ng V."/>
            <person name="Clum A."/>
            <person name="Steindorff A."/>
            <person name="Ohm R.A."/>
            <person name="Martin F."/>
            <person name="Silar P."/>
            <person name="Natvig D.O."/>
            <person name="Lalanne C."/>
            <person name="Gautier V."/>
            <person name="Ament-Velasquez S.L."/>
            <person name="Kruys A."/>
            <person name="Hutchinson M.I."/>
            <person name="Powell A.J."/>
            <person name="Barry K."/>
            <person name="Miller A.N."/>
            <person name="Grigoriev I.V."/>
            <person name="Debuchy R."/>
            <person name="Gladieux P."/>
            <person name="Hiltunen Thoren M."/>
            <person name="Johannesson H."/>
        </authorList>
    </citation>
    <scope>NUCLEOTIDE SEQUENCE</scope>
    <source>
        <strain evidence="4">CBS 168.71</strain>
    </source>
</reference>
<dbReference type="InterPro" id="IPR007306">
    <property type="entry name" value="Rit1"/>
</dbReference>
<dbReference type="Pfam" id="PF17184">
    <property type="entry name" value="Rit1_C"/>
    <property type="match status" value="1"/>
</dbReference>
<dbReference type="AlphaFoldDB" id="A0AAE0HP70"/>
<dbReference type="InterPro" id="IPR033449">
    <property type="entry name" value="Rit1_N"/>
</dbReference>
<sequence length="468" mass="50704">MPPPTLDQVIFPEQANQNFSRILGDLKRSNFITNRLASISHDAAFVEKVADALKLPLVSNERCGSWYIDPARKAGSAYFKSTDGHTGQWKFSSRRLNLHLLELIGENDGCIIVDSTRRGKRMPDALSKTLPTWCAVLNRALFPTHDAPNNNPNNNSSNNPSTNPSTNPIHALYTPPNTVSPSEASQITSLLPQFLTTFHSLALNPTPLLTALHHKPLHPLFITPEDDVTTTAAALTHLRRSGYSPIVCCTASRRAAPGEVSEVGGGGYVQGAGDDTENWACGLTPGVFWRWRGVLLGAGEGELPGLIRGLVEREGKEVEREGRGGGGVREVVKGRGVFVGGVLSKRCLEVGLGKSKAASRLLRDALPQICEFVLAYLRRPATGEAGAAEKKVVVLCETGKDLSVGVALAVYCWCFDDAGNVRQDDKEVSFNKAAIRVRLGHIVTTLPEANPSRATLQSVNSFLMDWRK</sequence>
<evidence type="ECO:0000313" key="5">
    <source>
        <dbReference type="Proteomes" id="UP001278766"/>
    </source>
</evidence>
<gene>
    <name evidence="4" type="ORF">B0H64DRAFT_455118</name>
</gene>
<feature type="region of interest" description="Disordered" evidence="1">
    <location>
        <begin position="145"/>
        <end position="183"/>
    </location>
</feature>
<reference evidence="4" key="2">
    <citation type="submission" date="2023-06" db="EMBL/GenBank/DDBJ databases">
        <authorList>
            <consortium name="Lawrence Berkeley National Laboratory"/>
            <person name="Haridas S."/>
            <person name="Hensen N."/>
            <person name="Bonometti L."/>
            <person name="Westerberg I."/>
            <person name="Brannstrom I.O."/>
            <person name="Guillou S."/>
            <person name="Cros-Aarteil S."/>
            <person name="Calhoun S."/>
            <person name="Kuo A."/>
            <person name="Mondo S."/>
            <person name="Pangilinan J."/>
            <person name="Riley R."/>
            <person name="Labutti K."/>
            <person name="Andreopoulos B."/>
            <person name="Lipzen A."/>
            <person name="Chen C."/>
            <person name="Yanf M."/>
            <person name="Daum C."/>
            <person name="Ng V."/>
            <person name="Clum A."/>
            <person name="Steindorff A."/>
            <person name="Ohm R."/>
            <person name="Martin F."/>
            <person name="Silar P."/>
            <person name="Natvig D."/>
            <person name="Lalanne C."/>
            <person name="Gautier V."/>
            <person name="Ament-Velasquez S.L."/>
            <person name="Kruys A."/>
            <person name="Hutchinson M.I."/>
            <person name="Powell A.J."/>
            <person name="Barry K."/>
            <person name="Miller A.N."/>
            <person name="Grigoriev I.V."/>
            <person name="Debuchy R."/>
            <person name="Gladieux P."/>
            <person name="Thoren M.H."/>
            <person name="Johannesson H."/>
        </authorList>
    </citation>
    <scope>NUCLEOTIDE SEQUENCE</scope>
    <source>
        <strain evidence="4">CBS 168.71</strain>
    </source>
</reference>
<protein>
    <submittedName>
        <fullName evidence="4">tRNA A64-2'-O-ribosylphosphate transferase</fullName>
    </submittedName>
</protein>
<evidence type="ECO:0000313" key="4">
    <source>
        <dbReference type="EMBL" id="KAK3299301.1"/>
    </source>
</evidence>
<evidence type="ECO:0000256" key="1">
    <source>
        <dbReference type="SAM" id="MobiDB-lite"/>
    </source>
</evidence>
<dbReference type="PANTHER" id="PTHR31811">
    <property type="entry name" value="TRNA A64-2'-O-RIBOSYLPHOSPHATE TRANSFERASE"/>
    <property type="match status" value="1"/>
</dbReference>
<feature type="domain" description="Rit1 DUSP-like" evidence="2">
    <location>
        <begin position="347"/>
        <end position="463"/>
    </location>
</feature>
<keyword evidence="4" id="KW-0808">Transferase</keyword>
<organism evidence="4 5">
    <name type="scientific">Chaetomium fimeti</name>
    <dbReference type="NCBI Taxonomy" id="1854472"/>
    <lineage>
        <taxon>Eukaryota</taxon>
        <taxon>Fungi</taxon>
        <taxon>Dikarya</taxon>
        <taxon>Ascomycota</taxon>
        <taxon>Pezizomycotina</taxon>
        <taxon>Sordariomycetes</taxon>
        <taxon>Sordariomycetidae</taxon>
        <taxon>Sordariales</taxon>
        <taxon>Chaetomiaceae</taxon>
        <taxon>Chaetomium</taxon>
    </lineage>
</organism>
<dbReference type="Proteomes" id="UP001278766">
    <property type="component" value="Unassembled WGS sequence"/>
</dbReference>
<dbReference type="GO" id="GO:0043399">
    <property type="term" value="F:tRNA adenosine(64)-2'-O-ribosylphosphate transferase activity"/>
    <property type="evidence" value="ECO:0007669"/>
    <property type="project" value="InterPro"/>
</dbReference>
<dbReference type="EMBL" id="JAUEPN010000002">
    <property type="protein sequence ID" value="KAK3299301.1"/>
    <property type="molecule type" value="Genomic_DNA"/>
</dbReference>
<dbReference type="Pfam" id="PF04179">
    <property type="entry name" value="Init_tRNA_PT"/>
    <property type="match status" value="1"/>
</dbReference>
<accession>A0AAE0HP70</accession>
<evidence type="ECO:0000259" key="3">
    <source>
        <dbReference type="Pfam" id="PF17184"/>
    </source>
</evidence>
<dbReference type="InterPro" id="IPR033421">
    <property type="entry name" value="Rit1_DUSP-like"/>
</dbReference>
<dbReference type="GO" id="GO:0019988">
    <property type="term" value="P:charged-tRNA amino acid modification"/>
    <property type="evidence" value="ECO:0007669"/>
    <property type="project" value="InterPro"/>
</dbReference>